<keyword evidence="1" id="KW-0812">Transmembrane</keyword>
<dbReference type="InterPro" id="IPR050879">
    <property type="entry name" value="Acyltransferase_3"/>
</dbReference>
<feature type="transmembrane region" description="Helical" evidence="1">
    <location>
        <begin position="230"/>
        <end position="251"/>
    </location>
</feature>
<keyword evidence="4" id="KW-1185">Reference proteome</keyword>
<protein>
    <submittedName>
        <fullName evidence="3">Acyltransferase</fullName>
    </submittedName>
</protein>
<feature type="transmembrane region" description="Helical" evidence="1">
    <location>
        <begin position="285"/>
        <end position="304"/>
    </location>
</feature>
<evidence type="ECO:0000313" key="3">
    <source>
        <dbReference type="EMBL" id="MBD2570544.1"/>
    </source>
</evidence>
<name>A0ABR8FK98_9NOST</name>
<keyword evidence="1" id="KW-0472">Membrane</keyword>
<proteinExistence type="predicted"/>
<gene>
    <name evidence="3" type="ORF">H6G59_22140</name>
</gene>
<keyword evidence="3" id="KW-0012">Acyltransferase</keyword>
<evidence type="ECO:0000259" key="2">
    <source>
        <dbReference type="Pfam" id="PF01757"/>
    </source>
</evidence>
<dbReference type="GO" id="GO:0016746">
    <property type="term" value="F:acyltransferase activity"/>
    <property type="evidence" value="ECO:0007669"/>
    <property type="project" value="UniProtKB-KW"/>
</dbReference>
<feature type="domain" description="Acyltransferase 3" evidence="2">
    <location>
        <begin position="6"/>
        <end position="333"/>
    </location>
</feature>
<feature type="transmembrane region" description="Helical" evidence="1">
    <location>
        <begin position="135"/>
        <end position="156"/>
    </location>
</feature>
<feature type="transmembrane region" description="Helical" evidence="1">
    <location>
        <begin position="316"/>
        <end position="339"/>
    </location>
</feature>
<dbReference type="RefSeq" id="WP_190718606.1">
    <property type="nucleotide sequence ID" value="NZ_JACJST010000026.1"/>
</dbReference>
<feature type="transmembrane region" description="Helical" evidence="1">
    <location>
        <begin position="38"/>
        <end position="56"/>
    </location>
</feature>
<keyword evidence="1" id="KW-1133">Transmembrane helix</keyword>
<evidence type="ECO:0000256" key="1">
    <source>
        <dbReference type="SAM" id="Phobius"/>
    </source>
</evidence>
<reference evidence="3 4" key="1">
    <citation type="journal article" date="2020" name="ISME J.">
        <title>Comparative genomics reveals insights into cyanobacterial evolution and habitat adaptation.</title>
        <authorList>
            <person name="Chen M.Y."/>
            <person name="Teng W.K."/>
            <person name="Zhao L."/>
            <person name="Hu C.X."/>
            <person name="Zhou Y.K."/>
            <person name="Han B.P."/>
            <person name="Song L.R."/>
            <person name="Shu W.S."/>
        </authorList>
    </citation>
    <scope>NUCLEOTIDE SEQUENCE [LARGE SCALE GENOMIC DNA]</scope>
    <source>
        <strain evidence="3 4">FACHB-196</strain>
    </source>
</reference>
<accession>A0ABR8FK98</accession>
<sequence length="367" mass="42523">MKLKHIDALRGIAVLLVILVHTNDSVNGVSSPLLYFSKYGQMGVQLFFIISAYTLCLSMERHQGEYLKLLNYAIRRYFRIAPLYYIAIFIYMLRSGVNIYIDSGIFTIDGKYNFINIATNLLFVHGLYPPANNNIVPGGWSIGTEMLFYMIFPFVYTLYRKIQRDKSILYLILPLIMLFINIIVQYVIGVEPTNGGFIYFSIINQLPVFLLGISLFFLDKNQILKSFTYQLDIILFIFLTAISMMLMFKFHIPYRDALIPFISGLSFIFLYDFSSKKNFLNRQTLMNLGRVSFSVYIFHFLFAWDLSRTIYGYCKSFLPGDILLVMCFIITTILTYKIAVITENLIEKRGINLGKLLIEKIQNKSVS</sequence>
<dbReference type="Proteomes" id="UP000640531">
    <property type="component" value="Unassembled WGS sequence"/>
</dbReference>
<feature type="transmembrane region" description="Helical" evidence="1">
    <location>
        <begin position="168"/>
        <end position="190"/>
    </location>
</feature>
<comment type="caution">
    <text evidence="3">The sequence shown here is derived from an EMBL/GenBank/DDBJ whole genome shotgun (WGS) entry which is preliminary data.</text>
</comment>
<dbReference type="InterPro" id="IPR002656">
    <property type="entry name" value="Acyl_transf_3_dom"/>
</dbReference>
<feature type="transmembrane region" description="Helical" evidence="1">
    <location>
        <begin position="257"/>
        <end position="273"/>
    </location>
</feature>
<organism evidence="3 4">
    <name type="scientific">Anabaena lutea FACHB-196</name>
    <dbReference type="NCBI Taxonomy" id="2692881"/>
    <lineage>
        <taxon>Bacteria</taxon>
        <taxon>Bacillati</taxon>
        <taxon>Cyanobacteriota</taxon>
        <taxon>Cyanophyceae</taxon>
        <taxon>Nostocales</taxon>
        <taxon>Nostocaceae</taxon>
        <taxon>Anabaena</taxon>
    </lineage>
</organism>
<feature type="transmembrane region" description="Helical" evidence="1">
    <location>
        <begin position="77"/>
        <end position="93"/>
    </location>
</feature>
<dbReference type="Pfam" id="PF01757">
    <property type="entry name" value="Acyl_transf_3"/>
    <property type="match status" value="1"/>
</dbReference>
<evidence type="ECO:0000313" key="4">
    <source>
        <dbReference type="Proteomes" id="UP000640531"/>
    </source>
</evidence>
<feature type="transmembrane region" description="Helical" evidence="1">
    <location>
        <begin position="196"/>
        <end position="218"/>
    </location>
</feature>
<dbReference type="PANTHER" id="PTHR23028">
    <property type="entry name" value="ACETYLTRANSFERASE"/>
    <property type="match status" value="1"/>
</dbReference>
<keyword evidence="3" id="KW-0808">Transferase</keyword>
<dbReference type="EMBL" id="JACJST010000026">
    <property type="protein sequence ID" value="MBD2570544.1"/>
    <property type="molecule type" value="Genomic_DNA"/>
</dbReference>